<evidence type="ECO:0000313" key="1">
    <source>
        <dbReference type="EMBL" id="CAD2207086.1"/>
    </source>
</evidence>
<gene>
    <name evidence="1" type="ORF">MENT_LOCUS60995</name>
</gene>
<comment type="caution">
    <text evidence="1">The sequence shown here is derived from an EMBL/GenBank/DDBJ whole genome shotgun (WGS) entry which is preliminary data.</text>
</comment>
<organism evidence="1 2">
    <name type="scientific">Meloidogyne enterolobii</name>
    <name type="common">Root-knot nematode worm</name>
    <name type="synonym">Meloidogyne mayaguensis</name>
    <dbReference type="NCBI Taxonomy" id="390850"/>
    <lineage>
        <taxon>Eukaryota</taxon>
        <taxon>Metazoa</taxon>
        <taxon>Ecdysozoa</taxon>
        <taxon>Nematoda</taxon>
        <taxon>Chromadorea</taxon>
        <taxon>Rhabditida</taxon>
        <taxon>Tylenchina</taxon>
        <taxon>Tylenchomorpha</taxon>
        <taxon>Tylenchoidea</taxon>
        <taxon>Meloidogynidae</taxon>
        <taxon>Meloidogyninae</taxon>
        <taxon>Meloidogyne</taxon>
    </lineage>
</organism>
<name>A0A6V7Y6C3_MELEN</name>
<dbReference type="AlphaFoldDB" id="A0A6V7Y6C3"/>
<proteinExistence type="predicted"/>
<accession>A0A6V7Y6C3</accession>
<reference evidence="1 2" key="1">
    <citation type="submission" date="2020-08" db="EMBL/GenBank/DDBJ databases">
        <authorList>
            <person name="Koutsovoulos G."/>
            <person name="Danchin GJ E."/>
        </authorList>
    </citation>
    <scope>NUCLEOTIDE SEQUENCE [LARGE SCALE GENOMIC DNA]</scope>
</reference>
<evidence type="ECO:0000313" key="2">
    <source>
        <dbReference type="Proteomes" id="UP000580250"/>
    </source>
</evidence>
<protein>
    <submittedName>
        <fullName evidence="1">Uncharacterized protein</fullName>
    </submittedName>
</protein>
<dbReference type="EMBL" id="CAJEWN010003266">
    <property type="protein sequence ID" value="CAD2207086.1"/>
    <property type="molecule type" value="Genomic_DNA"/>
</dbReference>
<dbReference type="Proteomes" id="UP000580250">
    <property type="component" value="Unassembled WGS sequence"/>
</dbReference>
<sequence>MTFSVEIVTTGGVRALSDVDVHKNNNLSGVEIYNMWDDKRAKKDKTTN</sequence>